<gene>
    <name evidence="2" type="ORF">Vafri_2449</name>
</gene>
<dbReference type="Proteomes" id="UP000747399">
    <property type="component" value="Unassembled WGS sequence"/>
</dbReference>
<evidence type="ECO:0000313" key="3">
    <source>
        <dbReference type="Proteomes" id="UP000747399"/>
    </source>
</evidence>
<reference evidence="2" key="1">
    <citation type="journal article" date="2021" name="Proc. Natl. Acad. Sci. U.S.A.">
        <title>Three genomes in the algal genus Volvox reveal the fate of a haploid sex-determining region after a transition to homothallism.</title>
        <authorList>
            <person name="Yamamoto K."/>
            <person name="Hamaji T."/>
            <person name="Kawai-Toyooka H."/>
            <person name="Matsuzaki R."/>
            <person name="Takahashi F."/>
            <person name="Nishimura Y."/>
            <person name="Kawachi M."/>
            <person name="Noguchi H."/>
            <person name="Minakuchi Y."/>
            <person name="Umen J.G."/>
            <person name="Toyoda A."/>
            <person name="Nozaki H."/>
        </authorList>
    </citation>
    <scope>NUCLEOTIDE SEQUENCE</scope>
    <source>
        <strain evidence="2">NIES-3780</strain>
    </source>
</reference>
<feature type="compositionally biased region" description="Polar residues" evidence="1">
    <location>
        <begin position="683"/>
        <end position="696"/>
    </location>
</feature>
<feature type="region of interest" description="Disordered" evidence="1">
    <location>
        <begin position="265"/>
        <end position="352"/>
    </location>
</feature>
<feature type="compositionally biased region" description="Low complexity" evidence="1">
    <location>
        <begin position="621"/>
        <end position="645"/>
    </location>
</feature>
<feature type="compositionally biased region" description="Pro residues" evidence="1">
    <location>
        <begin position="272"/>
        <end position="285"/>
    </location>
</feature>
<feature type="compositionally biased region" description="Polar residues" evidence="1">
    <location>
        <begin position="648"/>
        <end position="663"/>
    </location>
</feature>
<name>A0A8J4APK8_9CHLO</name>
<evidence type="ECO:0000313" key="2">
    <source>
        <dbReference type="EMBL" id="GIL45289.1"/>
    </source>
</evidence>
<proteinExistence type="predicted"/>
<feature type="region of interest" description="Disordered" evidence="1">
    <location>
        <begin position="460"/>
        <end position="548"/>
    </location>
</feature>
<feature type="region of interest" description="Disordered" evidence="1">
    <location>
        <begin position="599"/>
        <end position="760"/>
    </location>
</feature>
<feature type="compositionally biased region" description="Polar residues" evidence="1">
    <location>
        <begin position="751"/>
        <end position="760"/>
    </location>
</feature>
<feature type="compositionally biased region" description="Low complexity" evidence="1">
    <location>
        <begin position="717"/>
        <end position="731"/>
    </location>
</feature>
<organism evidence="2 3">
    <name type="scientific">Volvox africanus</name>
    <dbReference type="NCBI Taxonomy" id="51714"/>
    <lineage>
        <taxon>Eukaryota</taxon>
        <taxon>Viridiplantae</taxon>
        <taxon>Chlorophyta</taxon>
        <taxon>core chlorophytes</taxon>
        <taxon>Chlorophyceae</taxon>
        <taxon>CS clade</taxon>
        <taxon>Chlamydomonadales</taxon>
        <taxon>Volvocaceae</taxon>
        <taxon>Volvox</taxon>
    </lineage>
</organism>
<keyword evidence="3" id="KW-1185">Reference proteome</keyword>
<dbReference type="AlphaFoldDB" id="A0A8J4APK8"/>
<dbReference type="EMBL" id="BNCO01000003">
    <property type="protein sequence ID" value="GIL45289.1"/>
    <property type="molecule type" value="Genomic_DNA"/>
</dbReference>
<comment type="caution">
    <text evidence="2">The sequence shown here is derived from an EMBL/GenBank/DDBJ whole genome shotgun (WGS) entry which is preliminary data.</text>
</comment>
<accession>A0A8J4APK8</accession>
<protein>
    <submittedName>
        <fullName evidence="2">Uncharacterized protein</fullName>
    </submittedName>
</protein>
<sequence>MNEQDFLSATVDMEDTALWDVRRIALQAARRDDATPVRYFEDAITENLRLLHRLSQESLWDELQKHELGKRTLRALAAEYKPARMVAFEPDDLRKASIRFWEALRTEDEGVREALGAHDYGAVVEQLAKLSGTLDREVLRRLVYINCPRQNVVEEVVGTIQLCTTNELKMLASKLYDRLDKTGSLTAENREMGKKLPHCKSKEDLRVAVRDLLRVFKRKPPPGEPSPPSNIIGPSVATVTVSYKGQQRQVAAVVRIERLDKILPEEPKVEVAPPPQPQPPSPLPSEPVAAHGHAQAGADEGGSKPASRENSVVTVGSDRTIPVSTLNAGHDTETEGLGQGGVGSPAVHSKAPSKVPSVVGVAAPKEATPAGSVVNGDAGWLTSASRGDTLPPLTSPKGTPPGSTYGGALGLSDIAKGAPSPRLSNTGSVVGVVAAAASDLAKSTPRGSVVGSNTGKVTPAASVVGGGGGRASDTKGPGSDAGSVRAVGVHTSSKTTPAGSVVNGASPMRGSDFGGSVKGGASSKTTPAGSVLGSDVGSVKGSPAHKSGSVISSVYPATGAVTAPSGPGSEVGSTRSVLAQKTTPAGSVVGDTAAAEAAGSVRSARTTPAGSVVGGPAAPTGSVPGSVVGVSKSGPGSVKSVSNGSLPRASSQSTLAASDTLGQNTGGLDHHAYGSISFDHQGMSLSTPKPLTSNVEDQPRTDPWEAINDGADDRIGSPSSAPSPRASRVPSQTGSVASRKSLVPTPRADPISSSGKLEAI</sequence>
<evidence type="ECO:0000256" key="1">
    <source>
        <dbReference type="SAM" id="MobiDB-lite"/>
    </source>
</evidence>